<feature type="domain" description="DUF202" evidence="7">
    <location>
        <begin position="612"/>
        <end position="670"/>
    </location>
</feature>
<feature type="transmembrane region" description="Helical" evidence="6">
    <location>
        <begin position="646"/>
        <end position="664"/>
    </location>
</feature>
<evidence type="ECO:0000256" key="6">
    <source>
        <dbReference type="SAM" id="Phobius"/>
    </source>
</evidence>
<comment type="caution">
    <text evidence="9">The sequence shown here is derived from an EMBL/GenBank/DDBJ whole genome shotgun (WGS) entry which is preliminary data.</text>
</comment>
<evidence type="ECO:0000313" key="9">
    <source>
        <dbReference type="EMBL" id="KAG1554079.1"/>
    </source>
</evidence>
<feature type="transmembrane region" description="Helical" evidence="6">
    <location>
        <begin position="619"/>
        <end position="639"/>
    </location>
</feature>
<evidence type="ECO:0000259" key="7">
    <source>
        <dbReference type="Pfam" id="PF02656"/>
    </source>
</evidence>
<proteinExistence type="predicted"/>
<evidence type="ECO:0008006" key="11">
    <source>
        <dbReference type="Google" id="ProtNLM"/>
    </source>
</evidence>
<reference evidence="9" key="1">
    <citation type="journal article" date="2020" name="Microb. Genom.">
        <title>Genetic diversity of clinical and environmental Mucorales isolates obtained from an investigation of mucormycosis cases among solid organ transplant recipients.</title>
        <authorList>
            <person name="Nguyen M.H."/>
            <person name="Kaul D."/>
            <person name="Muto C."/>
            <person name="Cheng S.J."/>
            <person name="Richter R.A."/>
            <person name="Bruno V.M."/>
            <person name="Liu G."/>
            <person name="Beyhan S."/>
            <person name="Sundermann A.J."/>
            <person name="Mounaud S."/>
            <person name="Pasculle A.W."/>
            <person name="Nierman W.C."/>
            <person name="Driscoll E."/>
            <person name="Cumbie R."/>
            <person name="Clancy C.J."/>
            <person name="Dupont C.L."/>
        </authorList>
    </citation>
    <scope>NUCLEOTIDE SEQUENCE</scope>
    <source>
        <strain evidence="9">GL16</strain>
    </source>
</reference>
<dbReference type="PANTHER" id="PTHR46140:SF1">
    <property type="entry name" value="VACUOLAR TRANSPORTER CHAPERONE COMPLEX SUBUNIT 4-RELATED"/>
    <property type="match status" value="1"/>
</dbReference>
<dbReference type="Gene3D" id="3.20.100.30">
    <property type="entry name" value="VTC, catalytic tunnel domain"/>
    <property type="match status" value="1"/>
</dbReference>
<dbReference type="EMBL" id="JAANIT010000009">
    <property type="protein sequence ID" value="KAG1554079.1"/>
    <property type="molecule type" value="Genomic_DNA"/>
</dbReference>
<dbReference type="Pfam" id="PF09359">
    <property type="entry name" value="VTC"/>
    <property type="match status" value="1"/>
</dbReference>
<evidence type="ECO:0000256" key="1">
    <source>
        <dbReference type="ARBA" id="ARBA00004127"/>
    </source>
</evidence>
<feature type="region of interest" description="Disordered" evidence="5">
    <location>
        <begin position="577"/>
        <end position="601"/>
    </location>
</feature>
<dbReference type="OrthoDB" id="6493944at2759"/>
<gene>
    <name evidence="9" type="ORF">G6F51_000175</name>
</gene>
<dbReference type="GO" id="GO:0012505">
    <property type="term" value="C:endomembrane system"/>
    <property type="evidence" value="ECO:0007669"/>
    <property type="project" value="UniProtKB-SubCell"/>
</dbReference>
<evidence type="ECO:0000259" key="8">
    <source>
        <dbReference type="Pfam" id="PF09359"/>
    </source>
</evidence>
<evidence type="ECO:0000256" key="4">
    <source>
        <dbReference type="ARBA" id="ARBA00023136"/>
    </source>
</evidence>
<dbReference type="InterPro" id="IPR018966">
    <property type="entry name" value="VTC_domain"/>
</dbReference>
<name>A0A9P6YQC3_RHIOR</name>
<keyword evidence="2 6" id="KW-0812">Transmembrane</keyword>
<dbReference type="OMA" id="WRLEYIA"/>
<dbReference type="InterPro" id="IPR003807">
    <property type="entry name" value="DUF202"/>
</dbReference>
<comment type="subcellular location">
    <subcellularLocation>
        <location evidence="1">Endomembrane system</location>
        <topology evidence="1">Multi-pass membrane protein</topology>
    </subcellularLocation>
</comment>
<protein>
    <recommendedName>
        <fullName evidence="11">SPX domain-containing protein</fullName>
    </recommendedName>
</protein>
<dbReference type="Proteomes" id="UP000717996">
    <property type="component" value="Unassembled WGS sequence"/>
</dbReference>
<evidence type="ECO:0000313" key="10">
    <source>
        <dbReference type="Proteomes" id="UP000717996"/>
    </source>
</evidence>
<evidence type="ECO:0000256" key="3">
    <source>
        <dbReference type="ARBA" id="ARBA00022989"/>
    </source>
</evidence>
<feature type="domain" description="VTC" evidence="8">
    <location>
        <begin position="173"/>
        <end position="425"/>
    </location>
</feature>
<keyword evidence="3 6" id="KW-1133">Transmembrane helix</keyword>
<dbReference type="InterPro" id="IPR051572">
    <property type="entry name" value="VTC_Complex_Subunit"/>
</dbReference>
<accession>A0A9P6YQC3</accession>
<dbReference type="AlphaFoldDB" id="A0A9P6YQC3"/>
<keyword evidence="4 6" id="KW-0472">Membrane</keyword>
<dbReference type="Pfam" id="PF02656">
    <property type="entry name" value="DUF202"/>
    <property type="match status" value="1"/>
</dbReference>
<dbReference type="InterPro" id="IPR042267">
    <property type="entry name" value="VTC_sf"/>
</dbReference>
<sequence length="725" mass="84730">MNFEQEFKENIYEPWRSEYVNYEEIQFNLNQRRWTQQEFESTIRSEADKVELFINKKQREIESRIAYCERMLSSQTATSSVYETTDDTLTEVLLDLNDLSKYTRTNFLALQRLIHDALFDNSSQLMHWLRSKSFDKQRFDVALVKISTLHDLCRLRGKTRAEYPSPGDETVEKAKYWVHPDNITELKAILLFHLPMIVPNPEKQIEPSDSAVSNVYFDNPHFDLYQGRLQRDEGAEAIRCRWYGTTESREITVERKTHHALWTNGKSTNDKLHLDVDQVNDFLSGRYTADQYAEELRQRQTPKETVEDNYALALSIQQSIHEKGLEPVMRVFYHRTVFQIPGDNRLELSLDTDLTYLRETEGRPKDAWRRNCDYPFDSQEVYSFPYAVLETNVQTPPPEWLSRLIDSRLVYEVPRFSKYLQGVAFFWNSRLPLVPWWLEQLELDIRNAKQPTGNFSGLSRSKSLKPLIDGKYRMGYLESQLERSSVLRRAPQRVSNPFDDPIWSQTDTLSHADSSYVDRGRITSASEGRHTAIFLDSESTDFLISGKRTPRSSYMQTERDERDRLFKEDVVVVEEGGKKEPAVKDEAEEEEKPKKKKKKDKEGGATVEPKIFFANERTFIHWLHFSATLLSAALTLLNFGDRINRIVGGLFFGIAFAFAFYSFIFYRWRAYRITNKPHLRFDDVFGPIFLCVLLIGALVLNFALRFNSPPQNNNYLGVNNTQSAE</sequence>
<evidence type="ECO:0000256" key="5">
    <source>
        <dbReference type="SAM" id="MobiDB-lite"/>
    </source>
</evidence>
<evidence type="ECO:0000256" key="2">
    <source>
        <dbReference type="ARBA" id="ARBA00022692"/>
    </source>
</evidence>
<feature type="transmembrane region" description="Helical" evidence="6">
    <location>
        <begin position="684"/>
        <end position="704"/>
    </location>
</feature>
<organism evidence="9 10">
    <name type="scientific">Rhizopus oryzae</name>
    <name type="common">Mucormycosis agent</name>
    <name type="synonym">Rhizopus arrhizus var. delemar</name>
    <dbReference type="NCBI Taxonomy" id="64495"/>
    <lineage>
        <taxon>Eukaryota</taxon>
        <taxon>Fungi</taxon>
        <taxon>Fungi incertae sedis</taxon>
        <taxon>Mucoromycota</taxon>
        <taxon>Mucoromycotina</taxon>
        <taxon>Mucoromycetes</taxon>
        <taxon>Mucorales</taxon>
        <taxon>Mucorineae</taxon>
        <taxon>Rhizopodaceae</taxon>
        <taxon>Rhizopus</taxon>
    </lineage>
</organism>
<dbReference type="PANTHER" id="PTHR46140">
    <property type="entry name" value="VACUOLAR TRANSPORTER CHAPERONE 1-RELATED"/>
    <property type="match status" value="1"/>
</dbReference>
<dbReference type="GO" id="GO:0006799">
    <property type="term" value="P:polyphosphate biosynthetic process"/>
    <property type="evidence" value="ECO:0007669"/>
    <property type="project" value="UniProtKB-ARBA"/>
</dbReference>